<feature type="region of interest" description="Disordered" evidence="1">
    <location>
        <begin position="320"/>
        <end position="365"/>
    </location>
</feature>
<protein>
    <recommendedName>
        <fullName evidence="4">Protein kinase domain-containing protein</fullName>
    </recommendedName>
</protein>
<evidence type="ECO:0008006" key="4">
    <source>
        <dbReference type="Google" id="ProtNLM"/>
    </source>
</evidence>
<dbReference type="InterPro" id="IPR011009">
    <property type="entry name" value="Kinase-like_dom_sf"/>
</dbReference>
<evidence type="ECO:0000256" key="1">
    <source>
        <dbReference type="SAM" id="MobiDB-lite"/>
    </source>
</evidence>
<organism evidence="2 3">
    <name type="scientific">Agrococcus baldri</name>
    <dbReference type="NCBI Taxonomy" id="153730"/>
    <lineage>
        <taxon>Bacteria</taxon>
        <taxon>Bacillati</taxon>
        <taxon>Actinomycetota</taxon>
        <taxon>Actinomycetes</taxon>
        <taxon>Micrococcales</taxon>
        <taxon>Microbacteriaceae</taxon>
        <taxon>Agrococcus</taxon>
    </lineage>
</organism>
<evidence type="ECO:0000313" key="2">
    <source>
        <dbReference type="EMBL" id="SFS19001.1"/>
    </source>
</evidence>
<dbReference type="Gene3D" id="1.10.510.10">
    <property type="entry name" value="Transferase(Phosphotransferase) domain 1"/>
    <property type="match status" value="1"/>
</dbReference>
<reference evidence="2 3" key="1">
    <citation type="submission" date="2016-10" db="EMBL/GenBank/DDBJ databases">
        <authorList>
            <person name="Varghese N."/>
            <person name="Submissions S."/>
        </authorList>
    </citation>
    <scope>NUCLEOTIDE SEQUENCE [LARGE SCALE GENOMIC DNA]</scope>
    <source>
        <strain evidence="2 3">IAM 15147</strain>
    </source>
</reference>
<accession>A0AA94HQ22</accession>
<dbReference type="AlphaFoldDB" id="A0AA94HQ22"/>
<sequence length="454" mass="46144">MVALVEEHAVTIAAHPLVRALRRDAEREVWVAADASGAGVEVHRSLAGGEAALAREAEALLALDHPHLVPILDVAVDAGTVLVRPLLQRNLADWLVQRQSPSPGEAVTALAPIATALGALHACGAIAGGCSASDIRLDPDGAPLLMAEGACIETERATDAWRESSEGVAADVAGWRQLALAVLETAGAALPDAVEAALGQRQLAAAGDALLTAWPALPLELDAAASPPSDARVRMRRRDRAVGVDAVWARLALLTELLAERGGPLVQRAMAALSLVRPRFWAVAGGGAAALTVMAVLLSQAGAADAGAMDADAARTDAASAAAPASAAPTDAASTSTAPTETSPTAAAPADPAPADTAAPTSEGDPVAGAAALLAEREACLDAGDAACLVALHDPGSPQLTVADPWRMPDDGTLELVQRLGDAWLLRVVSEREPASVLVMSTEAGWTLRDAWSD</sequence>
<dbReference type="Proteomes" id="UP000198506">
    <property type="component" value="Unassembled WGS sequence"/>
</dbReference>
<gene>
    <name evidence="2" type="ORF">SAMN04487783_2794</name>
</gene>
<evidence type="ECO:0000313" key="3">
    <source>
        <dbReference type="Proteomes" id="UP000198506"/>
    </source>
</evidence>
<keyword evidence="3" id="KW-1185">Reference proteome</keyword>
<proteinExistence type="predicted"/>
<dbReference type="EMBL" id="FOZN01000004">
    <property type="protein sequence ID" value="SFS19001.1"/>
    <property type="molecule type" value="Genomic_DNA"/>
</dbReference>
<name>A0AA94HQ22_9MICO</name>
<dbReference type="SUPFAM" id="SSF56112">
    <property type="entry name" value="Protein kinase-like (PK-like)"/>
    <property type="match status" value="1"/>
</dbReference>
<comment type="caution">
    <text evidence="2">The sequence shown here is derived from an EMBL/GenBank/DDBJ whole genome shotgun (WGS) entry which is preliminary data.</text>
</comment>